<gene>
    <name evidence="1" type="ORF">WFZ85_06355</name>
</gene>
<name>A0ABU9N3P9_9FLAO</name>
<organism evidence="1 2">
    <name type="scientific">Flavobacterium aureirubrum</name>
    <dbReference type="NCBI Taxonomy" id="3133147"/>
    <lineage>
        <taxon>Bacteria</taxon>
        <taxon>Pseudomonadati</taxon>
        <taxon>Bacteroidota</taxon>
        <taxon>Flavobacteriia</taxon>
        <taxon>Flavobacteriales</taxon>
        <taxon>Flavobacteriaceae</taxon>
        <taxon>Flavobacterium</taxon>
    </lineage>
</organism>
<reference evidence="1 2" key="1">
    <citation type="submission" date="2024-03" db="EMBL/GenBank/DDBJ databases">
        <title>Two novel species of the genus Flavobacterium exhibiting potentially degradation of complex polysaccharides.</title>
        <authorList>
            <person name="Lian X."/>
        </authorList>
    </citation>
    <scope>NUCLEOTIDE SEQUENCE [LARGE SCALE GENOMIC DNA]</scope>
    <source>
        <strain evidence="2">j3</strain>
    </source>
</reference>
<dbReference type="NCBIfam" id="TIGR01200">
    <property type="entry name" value="GLPGLI"/>
    <property type="match status" value="1"/>
</dbReference>
<dbReference type="EMBL" id="JBCGDO010000006">
    <property type="protein sequence ID" value="MEM0542230.1"/>
    <property type="molecule type" value="Genomic_DNA"/>
</dbReference>
<evidence type="ECO:0000313" key="2">
    <source>
        <dbReference type="Proteomes" id="UP001460072"/>
    </source>
</evidence>
<dbReference type="RefSeq" id="WP_342695451.1">
    <property type="nucleotide sequence ID" value="NZ_JBCGDO010000006.1"/>
</dbReference>
<sequence length="239" mass="27942">MNKVLFIFFFLSSIAFSQSKLELTYKVKSYGKPLEFDSTIKPEILPYLISMEKELEDLTFTLQIKGNESLWFLNNRDKFPTSHMGQSFAGNTSYYFDANAQEYLTQENFFSNLFLISKKPKKINWELVDETKTILGYECKKAIYKETKEIKGENKEFITEAWYCPKLSYKIGPKDFGGLNGLILELTDKRRQFYCTEILEGAKTSLFILEKPNKGKPIKEEEFLEEMRKIAIQKGMPHD</sequence>
<evidence type="ECO:0000313" key="1">
    <source>
        <dbReference type="EMBL" id="MEM0542230.1"/>
    </source>
</evidence>
<dbReference type="InterPro" id="IPR005901">
    <property type="entry name" value="GLPGLI"/>
</dbReference>
<comment type="caution">
    <text evidence="1">The sequence shown here is derived from an EMBL/GenBank/DDBJ whole genome shotgun (WGS) entry which is preliminary data.</text>
</comment>
<accession>A0ABU9N3P9</accession>
<dbReference type="Proteomes" id="UP001460072">
    <property type="component" value="Unassembled WGS sequence"/>
</dbReference>
<keyword evidence="2" id="KW-1185">Reference proteome</keyword>
<proteinExistence type="predicted"/>
<dbReference type="Pfam" id="PF22252">
    <property type="entry name" value="PNGase_F-II_N"/>
    <property type="match status" value="1"/>
</dbReference>
<protein>
    <submittedName>
        <fullName evidence="1">GLPGLI family protein</fullName>
    </submittedName>
</protein>